<dbReference type="GO" id="GO:0003676">
    <property type="term" value="F:nucleic acid binding"/>
    <property type="evidence" value="ECO:0007669"/>
    <property type="project" value="InterPro"/>
</dbReference>
<dbReference type="PANTHER" id="PTHR37984">
    <property type="entry name" value="PROTEIN CBG26694"/>
    <property type="match status" value="1"/>
</dbReference>
<evidence type="ECO:0000313" key="4">
    <source>
        <dbReference type="EMBL" id="JAI57658.1"/>
    </source>
</evidence>
<evidence type="ECO:0000259" key="3">
    <source>
        <dbReference type="PROSITE" id="PS50994"/>
    </source>
</evidence>
<sequence>MAAATIAALTFNECLTLDEEVVLRASQQDPAYQLLVAKVLAGDWHPHRAQEIECLRHFYSVRDRLSVSRGLVTYTYDQGHVRLVIPDGLRRQVAANLHASHQGLDSMLRRARQTVYWPGLEGDLQHHRASCDTCNAHAPSQPPETLILTPPPEYPFQQTVVDVFQLDGCSYLAYADRLTGWLEVAQLPSGATSSKIMNQLRLYFARWGAPEQVSTDDGTNLVSEEMTGFFKRWGITVRLSSAHYPQSNGRAEAAVKSAKRMLRGNIGTNRSLNSDKVSLALLQYLNTPLRDIDKSPAQLAMGRQLRDGVPAISLNYRIDEHWGRTLRERERQMARQHSKMKDHANGCSRSNIAPGSRVLVQNQANKTWDRAGIVVEARGNRQYLVKLDGSGRLSLHTRLHLKPLAQPNPAPPPKPQEPPPEPSSNRPRRRAARPGWLDDYVE</sequence>
<feature type="domain" description="Integrase catalytic" evidence="3">
    <location>
        <begin position="151"/>
        <end position="304"/>
    </location>
</feature>
<accession>A0A0P4VZ50</accession>
<dbReference type="Gene3D" id="3.30.420.10">
    <property type="entry name" value="Ribonuclease H-like superfamily/Ribonuclease H"/>
    <property type="match status" value="1"/>
</dbReference>
<dbReference type="GO" id="GO:0015074">
    <property type="term" value="P:DNA integration"/>
    <property type="evidence" value="ECO:0007669"/>
    <property type="project" value="InterPro"/>
</dbReference>
<dbReference type="SUPFAM" id="SSF53098">
    <property type="entry name" value="Ribonuclease H-like"/>
    <property type="match status" value="1"/>
</dbReference>
<dbReference type="AlphaFoldDB" id="A0A0P4VZ50"/>
<feature type="compositionally biased region" description="Polar residues" evidence="2">
    <location>
        <begin position="347"/>
        <end position="356"/>
    </location>
</feature>
<dbReference type="InterPro" id="IPR012337">
    <property type="entry name" value="RNaseH-like_sf"/>
</dbReference>
<feature type="region of interest" description="Disordered" evidence="2">
    <location>
        <begin position="333"/>
        <end position="356"/>
    </location>
</feature>
<feature type="compositionally biased region" description="Pro residues" evidence="2">
    <location>
        <begin position="406"/>
        <end position="422"/>
    </location>
</feature>
<dbReference type="EMBL" id="GDRN01105872">
    <property type="protein sequence ID" value="JAI57658.1"/>
    <property type="molecule type" value="Transcribed_RNA"/>
</dbReference>
<proteinExistence type="predicted"/>
<reference evidence="4" key="1">
    <citation type="submission" date="2015-09" db="EMBL/GenBank/DDBJ databases">
        <title>Scylla olivacea transcriptome.</title>
        <authorList>
            <person name="Ikhwanuddin M."/>
        </authorList>
    </citation>
    <scope>NUCLEOTIDE SEQUENCE</scope>
</reference>
<dbReference type="InterPro" id="IPR050951">
    <property type="entry name" value="Retrovirus_Pol_polyprotein"/>
</dbReference>
<feature type="region of interest" description="Disordered" evidence="2">
    <location>
        <begin position="403"/>
        <end position="442"/>
    </location>
</feature>
<dbReference type="GO" id="GO:0003964">
    <property type="term" value="F:RNA-directed DNA polymerase activity"/>
    <property type="evidence" value="ECO:0007669"/>
    <property type="project" value="UniProtKB-EC"/>
</dbReference>
<dbReference type="PANTHER" id="PTHR37984:SF7">
    <property type="entry name" value="INTEGRASE CATALYTIC DOMAIN-CONTAINING PROTEIN"/>
    <property type="match status" value="1"/>
</dbReference>
<dbReference type="PROSITE" id="PS50994">
    <property type="entry name" value="INTEGRASE"/>
    <property type="match status" value="1"/>
</dbReference>
<evidence type="ECO:0000256" key="1">
    <source>
        <dbReference type="ARBA" id="ARBA00012493"/>
    </source>
</evidence>
<dbReference type="Gene3D" id="1.10.340.70">
    <property type="match status" value="1"/>
</dbReference>
<organism evidence="4">
    <name type="scientific">Scylla olivacea</name>
    <name type="common">Orange mud crab</name>
    <name type="synonym">Cancer olivacea</name>
    <dbReference type="NCBI Taxonomy" id="85551"/>
    <lineage>
        <taxon>Eukaryota</taxon>
        <taxon>Metazoa</taxon>
        <taxon>Ecdysozoa</taxon>
        <taxon>Arthropoda</taxon>
        <taxon>Crustacea</taxon>
        <taxon>Multicrustacea</taxon>
        <taxon>Malacostraca</taxon>
        <taxon>Eumalacostraca</taxon>
        <taxon>Eucarida</taxon>
        <taxon>Decapoda</taxon>
        <taxon>Pleocyemata</taxon>
        <taxon>Brachyura</taxon>
        <taxon>Eubrachyura</taxon>
        <taxon>Portunoidea</taxon>
        <taxon>Portunidae</taxon>
        <taxon>Portuninae</taxon>
        <taxon>Scylla</taxon>
    </lineage>
</organism>
<dbReference type="InterPro" id="IPR041588">
    <property type="entry name" value="Integrase_H2C2"/>
</dbReference>
<evidence type="ECO:0000256" key="2">
    <source>
        <dbReference type="SAM" id="MobiDB-lite"/>
    </source>
</evidence>
<dbReference type="InterPro" id="IPR001584">
    <property type="entry name" value="Integrase_cat-core"/>
</dbReference>
<dbReference type="InterPro" id="IPR036397">
    <property type="entry name" value="RNaseH_sf"/>
</dbReference>
<dbReference type="Pfam" id="PF17921">
    <property type="entry name" value="Integrase_H2C2"/>
    <property type="match status" value="1"/>
</dbReference>
<name>A0A0P4VZ50_SCYOL</name>
<feature type="compositionally biased region" description="Basic and acidic residues" evidence="2">
    <location>
        <begin position="333"/>
        <end position="344"/>
    </location>
</feature>
<dbReference type="EC" id="2.7.7.49" evidence="1"/>
<protein>
    <recommendedName>
        <fullName evidence="1">RNA-directed DNA polymerase</fullName>
        <ecNumber evidence="1">2.7.7.49</ecNumber>
    </recommendedName>
</protein>